<evidence type="ECO:0000313" key="2">
    <source>
        <dbReference type="Proteomes" id="UP001154282"/>
    </source>
</evidence>
<evidence type="ECO:0000313" key="1">
    <source>
        <dbReference type="EMBL" id="CAI0449191.1"/>
    </source>
</evidence>
<dbReference type="PANTHER" id="PTHR19288">
    <property type="entry name" value="4-NITROPHENYLPHOSPHATASE-RELATED"/>
    <property type="match status" value="1"/>
</dbReference>
<dbReference type="GO" id="GO:0005737">
    <property type="term" value="C:cytoplasm"/>
    <property type="evidence" value="ECO:0007669"/>
    <property type="project" value="TreeGrafter"/>
</dbReference>
<protein>
    <submittedName>
        <fullName evidence="1">Uncharacterized protein</fullName>
    </submittedName>
</protein>
<dbReference type="InterPro" id="IPR027706">
    <property type="entry name" value="PGP_Pase"/>
</dbReference>
<organism evidence="1 2">
    <name type="scientific">Linum tenue</name>
    <dbReference type="NCBI Taxonomy" id="586396"/>
    <lineage>
        <taxon>Eukaryota</taxon>
        <taxon>Viridiplantae</taxon>
        <taxon>Streptophyta</taxon>
        <taxon>Embryophyta</taxon>
        <taxon>Tracheophyta</taxon>
        <taxon>Spermatophyta</taxon>
        <taxon>Magnoliopsida</taxon>
        <taxon>eudicotyledons</taxon>
        <taxon>Gunneridae</taxon>
        <taxon>Pentapetalae</taxon>
        <taxon>rosids</taxon>
        <taxon>fabids</taxon>
        <taxon>Malpighiales</taxon>
        <taxon>Linaceae</taxon>
        <taxon>Linum</taxon>
    </lineage>
</organism>
<proteinExistence type="predicted"/>
<dbReference type="InterPro" id="IPR010021">
    <property type="entry name" value="PGPP1/Gep4"/>
</dbReference>
<dbReference type="Proteomes" id="UP001154282">
    <property type="component" value="Unassembled WGS sequence"/>
</dbReference>
<keyword evidence="2" id="KW-1185">Reference proteome</keyword>
<comment type="caution">
    <text evidence="1">The sequence shown here is derived from an EMBL/GenBank/DDBJ whole genome shotgun (WGS) entry which is preliminary data.</text>
</comment>
<dbReference type="GO" id="GO:0008962">
    <property type="term" value="F:phosphatidylglycerophosphatase activity"/>
    <property type="evidence" value="ECO:0007669"/>
    <property type="project" value="InterPro"/>
</dbReference>
<dbReference type="PANTHER" id="PTHR19288:SF25">
    <property type="entry name" value="PHOSPHATIDYLGLYCEROPHOSPHATASE GEP4, MITOCHONDRIAL"/>
    <property type="match status" value="1"/>
</dbReference>
<dbReference type="AlphaFoldDB" id="A0AAV0MSX6"/>
<sequence>MAAPDIRYIDWVGLCKRGFKDVVFNKDNTITLPYSLALWAPLGSSMEECKSVFGKDIVVFSYSAELREYDYNSSKARALERAIGIKVVRHRVKKPTGTAEEIKKHFGCTSSQLIMVGDGPFAYIVYGNRNDFLTVLTKPLSMAEEPFIIRQVRKLEMDILNYWLRSGLEPTGHHLLPDPMECVKDDSLVS</sequence>
<accession>A0AAV0MSX6</accession>
<gene>
    <name evidence="1" type="ORF">LITE_LOCUS30070</name>
</gene>
<dbReference type="Pfam" id="PF09419">
    <property type="entry name" value="PGP_phosphatase"/>
    <property type="match status" value="1"/>
</dbReference>
<dbReference type="NCBIfam" id="TIGR01668">
    <property type="entry name" value="YqeG_hyp_ppase"/>
    <property type="match status" value="1"/>
</dbReference>
<name>A0AAV0MSX6_9ROSI</name>
<dbReference type="EMBL" id="CAMGYJ010000007">
    <property type="protein sequence ID" value="CAI0449191.1"/>
    <property type="molecule type" value="Genomic_DNA"/>
</dbReference>
<reference evidence="1" key="1">
    <citation type="submission" date="2022-08" db="EMBL/GenBank/DDBJ databases">
        <authorList>
            <person name="Gutierrez-Valencia J."/>
        </authorList>
    </citation>
    <scope>NUCLEOTIDE SEQUENCE</scope>
</reference>